<dbReference type="PANTHER" id="PTHR34120">
    <property type="entry name" value="EXPRESSED PROTEIN"/>
    <property type="match status" value="1"/>
</dbReference>
<evidence type="ECO:0000313" key="1">
    <source>
        <dbReference type="EMBL" id="CAF1867813.1"/>
    </source>
</evidence>
<dbReference type="AlphaFoldDB" id="A0A816K6U7"/>
<gene>
    <name evidence="1" type="ORF">DARMORV10_C04P65240.1</name>
</gene>
<sequence length="54" mass="6198">MTRKLDLITSAASPADFPPESYFLSKDAQLEWLTDNAFFDRRESHRGNPVNNIN</sequence>
<name>A0A816K6U7_BRANA</name>
<dbReference type="EMBL" id="HG994368">
    <property type="protein sequence ID" value="CAF1867813.1"/>
    <property type="molecule type" value="Genomic_DNA"/>
</dbReference>
<proteinExistence type="predicted"/>
<accession>A0A816K6U7</accession>
<protein>
    <submittedName>
        <fullName evidence="1">(rape) hypothetical protein</fullName>
    </submittedName>
</protein>
<dbReference type="PANTHER" id="PTHR34120:SF24">
    <property type="entry name" value="BNAANNG07550D PROTEIN"/>
    <property type="match status" value="1"/>
</dbReference>
<dbReference type="Proteomes" id="UP001295469">
    <property type="component" value="Chromosome C04"/>
</dbReference>
<reference evidence="1" key="1">
    <citation type="submission" date="2021-01" db="EMBL/GenBank/DDBJ databases">
        <authorList>
            <consortium name="Genoscope - CEA"/>
            <person name="William W."/>
        </authorList>
    </citation>
    <scope>NUCLEOTIDE SEQUENCE</scope>
</reference>
<organism evidence="1">
    <name type="scientific">Brassica napus</name>
    <name type="common">Rape</name>
    <dbReference type="NCBI Taxonomy" id="3708"/>
    <lineage>
        <taxon>Eukaryota</taxon>
        <taxon>Viridiplantae</taxon>
        <taxon>Streptophyta</taxon>
        <taxon>Embryophyta</taxon>
        <taxon>Tracheophyta</taxon>
        <taxon>Spermatophyta</taxon>
        <taxon>Magnoliopsida</taxon>
        <taxon>eudicotyledons</taxon>
        <taxon>Gunneridae</taxon>
        <taxon>Pentapetalae</taxon>
        <taxon>rosids</taxon>
        <taxon>malvids</taxon>
        <taxon>Brassicales</taxon>
        <taxon>Brassicaceae</taxon>
        <taxon>Brassiceae</taxon>
        <taxon>Brassica</taxon>
    </lineage>
</organism>